<dbReference type="EMBL" id="CFOH01001144">
    <property type="protein sequence ID" value="CFE79935.1"/>
    <property type="molecule type" value="Genomic_DNA"/>
</dbReference>
<protein>
    <submittedName>
        <fullName evidence="1">Uncharacterized protein</fullName>
    </submittedName>
</protein>
<accession>A0A654TU80</accession>
<gene>
    <name evidence="1" type="ORF">ERS007688_04207</name>
</gene>
<dbReference type="Proteomes" id="UP000046947">
    <property type="component" value="Unassembled WGS sequence"/>
</dbReference>
<evidence type="ECO:0000313" key="2">
    <source>
        <dbReference type="Proteomes" id="UP000046947"/>
    </source>
</evidence>
<name>A0A654TU80_MYCTX</name>
<dbReference type="AlphaFoldDB" id="A0A654TU80"/>
<proteinExistence type="predicted"/>
<evidence type="ECO:0000313" key="1">
    <source>
        <dbReference type="EMBL" id="CFE79935.1"/>
    </source>
</evidence>
<organism evidence="1 2">
    <name type="scientific">Mycobacterium tuberculosis</name>
    <dbReference type="NCBI Taxonomy" id="1773"/>
    <lineage>
        <taxon>Bacteria</taxon>
        <taxon>Bacillati</taxon>
        <taxon>Actinomycetota</taxon>
        <taxon>Actinomycetes</taxon>
        <taxon>Mycobacteriales</taxon>
        <taxon>Mycobacteriaceae</taxon>
        <taxon>Mycobacterium</taxon>
        <taxon>Mycobacterium tuberculosis complex</taxon>
    </lineage>
</organism>
<sequence>MLKTLPLDEDQDPPADWHFDLLGMSHAEAARSVKHLLEDVAEALLRCEDMAAYLSTSLFAFWAVDAAYSLDGRRNLVVKDCARRLLRHYTMLSLTCFQ</sequence>
<reference evidence="1 2" key="1">
    <citation type="submission" date="2015-03" db="EMBL/GenBank/DDBJ databases">
        <authorList>
            <consortium name="Pathogen Informatics"/>
        </authorList>
    </citation>
    <scope>NUCLEOTIDE SEQUENCE [LARGE SCALE GENOMIC DNA]</scope>
    <source>
        <strain evidence="1 2">H09601792</strain>
    </source>
</reference>